<feature type="non-terminal residue" evidence="1">
    <location>
        <position position="1"/>
    </location>
</feature>
<accession>X0U5I1</accession>
<protein>
    <submittedName>
        <fullName evidence="1">Uncharacterized protein</fullName>
    </submittedName>
</protein>
<gene>
    <name evidence="1" type="ORF">S01H1_45504</name>
</gene>
<proteinExistence type="predicted"/>
<comment type="caution">
    <text evidence="1">The sequence shown here is derived from an EMBL/GenBank/DDBJ whole genome shotgun (WGS) entry which is preliminary data.</text>
</comment>
<dbReference type="InterPro" id="IPR058243">
    <property type="entry name" value="Phage_VG64"/>
</dbReference>
<dbReference type="EMBL" id="BARS01029083">
    <property type="protein sequence ID" value="GAG00835.1"/>
    <property type="molecule type" value="Genomic_DNA"/>
</dbReference>
<evidence type="ECO:0000313" key="1">
    <source>
        <dbReference type="EMBL" id="GAG00835.1"/>
    </source>
</evidence>
<name>X0U5I1_9ZZZZ</name>
<reference evidence="1" key="1">
    <citation type="journal article" date="2014" name="Front. Microbiol.">
        <title>High frequency of phylogenetically diverse reductive dehalogenase-homologous genes in deep subseafloor sedimentary metagenomes.</title>
        <authorList>
            <person name="Kawai M."/>
            <person name="Futagami T."/>
            <person name="Toyoda A."/>
            <person name="Takaki Y."/>
            <person name="Nishi S."/>
            <person name="Hori S."/>
            <person name="Arai W."/>
            <person name="Tsubouchi T."/>
            <person name="Morono Y."/>
            <person name="Uchiyama I."/>
            <person name="Ito T."/>
            <person name="Fujiyama A."/>
            <person name="Inagaki F."/>
            <person name="Takami H."/>
        </authorList>
    </citation>
    <scope>NUCLEOTIDE SEQUENCE</scope>
    <source>
        <strain evidence="1">Expedition CK06-06</strain>
    </source>
</reference>
<sequence>AEMFRIERRIVFVNGITDSYILSVEGRCSVEFKPLKFEVTCKISDDAYLKHYLGRADNVFPFVEQLETADVSTYRYKVIFKPLQIIPDIDIEL</sequence>
<dbReference type="Pfam" id="PF25682">
    <property type="entry name" value="Phage_VG64"/>
    <property type="match status" value="1"/>
</dbReference>
<dbReference type="AlphaFoldDB" id="X0U5I1"/>
<organism evidence="1">
    <name type="scientific">marine sediment metagenome</name>
    <dbReference type="NCBI Taxonomy" id="412755"/>
    <lineage>
        <taxon>unclassified sequences</taxon>
        <taxon>metagenomes</taxon>
        <taxon>ecological metagenomes</taxon>
    </lineage>
</organism>